<dbReference type="Gene3D" id="2.60.130.10">
    <property type="entry name" value="Aromatic compound dioxygenase"/>
    <property type="match status" value="1"/>
</dbReference>
<sequence length="225" mass="24674">MTNGEPGVPLTADIQIIIVDTCEPIPQICLEAWHCNFDAYSGIVTNGNGDSSNKPNLKATFPRTISLSDDDVVINFNAVFPGHYIGRTTRVHVLVRSGTSLNAKSTLRGSNIVHVRQVYFDRDLILLFEPQEPYSRNTQELTTNADDDILAEEAVQVLLGDNLSYGIFAWIAFGIDVTWSHDISLTIYYTSERGVQDEEFSSLSGGPPPNGTAPIGNTNTRTGRL</sequence>
<dbReference type="PANTHER" id="PTHR34315:SF1">
    <property type="entry name" value="INTRADIOL RING-CLEAVAGE DIOXYGENASES DOMAIN-CONTAINING PROTEIN-RELATED"/>
    <property type="match status" value="1"/>
</dbReference>
<dbReference type="Proteomes" id="UP000016934">
    <property type="component" value="Unassembled WGS sequence"/>
</dbReference>
<dbReference type="RefSeq" id="XP_007701555.1">
    <property type="nucleotide sequence ID" value="XM_007703365.1"/>
</dbReference>
<organism evidence="2 3">
    <name type="scientific">Cochliobolus sativus (strain ND90Pr / ATCC 201652)</name>
    <name type="common">Common root rot and spot blotch fungus</name>
    <name type="synonym">Bipolaris sorokiniana</name>
    <dbReference type="NCBI Taxonomy" id="665912"/>
    <lineage>
        <taxon>Eukaryota</taxon>
        <taxon>Fungi</taxon>
        <taxon>Dikarya</taxon>
        <taxon>Ascomycota</taxon>
        <taxon>Pezizomycotina</taxon>
        <taxon>Dothideomycetes</taxon>
        <taxon>Pleosporomycetidae</taxon>
        <taxon>Pleosporales</taxon>
        <taxon>Pleosporineae</taxon>
        <taxon>Pleosporaceae</taxon>
        <taxon>Bipolaris</taxon>
    </lineage>
</organism>
<evidence type="ECO:0008006" key="4">
    <source>
        <dbReference type="Google" id="ProtNLM"/>
    </source>
</evidence>
<dbReference type="OMA" id="RYDEICV"/>
<dbReference type="OrthoDB" id="121380at2759"/>
<evidence type="ECO:0000256" key="1">
    <source>
        <dbReference type="SAM" id="MobiDB-lite"/>
    </source>
</evidence>
<reference evidence="3" key="2">
    <citation type="journal article" date="2013" name="PLoS Genet.">
        <title>Comparative genome structure, secondary metabolite, and effector coding capacity across Cochliobolus pathogens.</title>
        <authorList>
            <person name="Condon B.J."/>
            <person name="Leng Y."/>
            <person name="Wu D."/>
            <person name="Bushley K.E."/>
            <person name="Ohm R.A."/>
            <person name="Otillar R."/>
            <person name="Martin J."/>
            <person name="Schackwitz W."/>
            <person name="Grimwood J."/>
            <person name="MohdZainudin N."/>
            <person name="Xue C."/>
            <person name="Wang R."/>
            <person name="Manning V.A."/>
            <person name="Dhillon B."/>
            <person name="Tu Z.J."/>
            <person name="Steffenson B.J."/>
            <person name="Salamov A."/>
            <person name="Sun H."/>
            <person name="Lowry S."/>
            <person name="LaButti K."/>
            <person name="Han J."/>
            <person name="Copeland A."/>
            <person name="Lindquist E."/>
            <person name="Barry K."/>
            <person name="Schmutz J."/>
            <person name="Baker S.E."/>
            <person name="Ciuffetti L.M."/>
            <person name="Grigoriev I.V."/>
            <person name="Zhong S."/>
            <person name="Turgeon B.G."/>
        </authorList>
    </citation>
    <scope>NUCLEOTIDE SEQUENCE [LARGE SCALE GENOMIC DNA]</scope>
    <source>
        <strain evidence="3">ND90Pr / ATCC 201652</strain>
    </source>
</reference>
<proteinExistence type="predicted"/>
<dbReference type="GO" id="GO:0016702">
    <property type="term" value="F:oxidoreductase activity, acting on single donors with incorporation of molecular oxygen, incorporation of two atoms of oxygen"/>
    <property type="evidence" value="ECO:0007669"/>
    <property type="project" value="InterPro"/>
</dbReference>
<feature type="region of interest" description="Disordered" evidence="1">
    <location>
        <begin position="198"/>
        <end position="225"/>
    </location>
</feature>
<dbReference type="PANTHER" id="PTHR34315">
    <property type="match status" value="1"/>
</dbReference>
<evidence type="ECO:0000313" key="2">
    <source>
        <dbReference type="EMBL" id="EMD62606.1"/>
    </source>
</evidence>
<keyword evidence="3" id="KW-1185">Reference proteome</keyword>
<dbReference type="HOGENOM" id="CLU_027719_4_1_1"/>
<dbReference type="InterPro" id="IPR015889">
    <property type="entry name" value="Intradiol_dOase_core"/>
</dbReference>
<protein>
    <recommendedName>
        <fullName evidence="4">Intradiol ring-cleavage dioxygenases domain-containing protein</fullName>
    </recommendedName>
</protein>
<dbReference type="eggNOG" id="ENOG502QPRK">
    <property type="taxonomic scope" value="Eukaryota"/>
</dbReference>
<feature type="compositionally biased region" description="Polar residues" evidence="1">
    <location>
        <begin position="215"/>
        <end position="225"/>
    </location>
</feature>
<dbReference type="KEGG" id="bsc:COCSADRAFT_28082"/>
<dbReference type="SUPFAM" id="SSF49482">
    <property type="entry name" value="Aromatic compound dioxygenase"/>
    <property type="match status" value="1"/>
</dbReference>
<accession>M2T0A4</accession>
<gene>
    <name evidence="2" type="ORF">COCSADRAFT_28082</name>
</gene>
<reference evidence="2 3" key="1">
    <citation type="journal article" date="2012" name="PLoS Pathog.">
        <title>Diverse lifestyles and strategies of plant pathogenesis encoded in the genomes of eighteen Dothideomycetes fungi.</title>
        <authorList>
            <person name="Ohm R.A."/>
            <person name="Feau N."/>
            <person name="Henrissat B."/>
            <person name="Schoch C.L."/>
            <person name="Horwitz B.A."/>
            <person name="Barry K.W."/>
            <person name="Condon B.J."/>
            <person name="Copeland A.C."/>
            <person name="Dhillon B."/>
            <person name="Glaser F."/>
            <person name="Hesse C.N."/>
            <person name="Kosti I."/>
            <person name="LaButti K."/>
            <person name="Lindquist E.A."/>
            <person name="Lucas S."/>
            <person name="Salamov A.A."/>
            <person name="Bradshaw R.E."/>
            <person name="Ciuffetti L."/>
            <person name="Hamelin R.C."/>
            <person name="Kema G.H.J."/>
            <person name="Lawrence C."/>
            <person name="Scott J.A."/>
            <person name="Spatafora J.W."/>
            <person name="Turgeon B.G."/>
            <person name="de Wit P.J.G.M."/>
            <person name="Zhong S."/>
            <person name="Goodwin S.B."/>
            <person name="Grigoriev I.V."/>
        </authorList>
    </citation>
    <scope>NUCLEOTIDE SEQUENCE [LARGE SCALE GENOMIC DNA]</scope>
    <source>
        <strain evidence="3">ND90Pr / ATCC 201652</strain>
    </source>
</reference>
<name>M2T0A4_COCSN</name>
<dbReference type="GO" id="GO:0005506">
    <property type="term" value="F:iron ion binding"/>
    <property type="evidence" value="ECO:0007669"/>
    <property type="project" value="InterPro"/>
</dbReference>
<evidence type="ECO:0000313" key="3">
    <source>
        <dbReference type="Proteomes" id="UP000016934"/>
    </source>
</evidence>
<dbReference type="EMBL" id="KB445646">
    <property type="protein sequence ID" value="EMD62606.1"/>
    <property type="molecule type" value="Genomic_DNA"/>
</dbReference>
<dbReference type="AlphaFoldDB" id="M2T0A4"/>
<dbReference type="GeneID" id="19135806"/>